<proteinExistence type="predicted"/>
<dbReference type="PROSITE" id="PS50042">
    <property type="entry name" value="CNMP_BINDING_3"/>
    <property type="match status" value="1"/>
</dbReference>
<dbReference type="InterPro" id="IPR050397">
    <property type="entry name" value="Env_Response_Regulators"/>
</dbReference>
<dbReference type="Gene3D" id="2.60.120.10">
    <property type="entry name" value="Jelly Rolls"/>
    <property type="match status" value="1"/>
</dbReference>
<evidence type="ECO:0000313" key="1">
    <source>
        <dbReference type="EMBL" id="GCB88381.1"/>
    </source>
</evidence>
<dbReference type="InterPro" id="IPR014710">
    <property type="entry name" value="RmlC-like_jellyroll"/>
</dbReference>
<protein>
    <submittedName>
        <fullName evidence="1">Uncharacterized protein</fullName>
    </submittedName>
</protein>
<dbReference type="InterPro" id="IPR000595">
    <property type="entry name" value="cNMP-bd_dom"/>
</dbReference>
<dbReference type="InterPro" id="IPR018490">
    <property type="entry name" value="cNMP-bd_dom_sf"/>
</dbReference>
<dbReference type="PANTHER" id="PTHR24567:SF74">
    <property type="entry name" value="HTH-TYPE TRANSCRIPTIONAL REGULATOR ARCR"/>
    <property type="match status" value="1"/>
</dbReference>
<comment type="caution">
    <text evidence="1">The sequence shown here is derived from an EMBL/GenBank/DDBJ whole genome shotgun (WGS) entry which is preliminary data.</text>
</comment>
<dbReference type="CDD" id="cd00038">
    <property type="entry name" value="CAP_ED"/>
    <property type="match status" value="1"/>
</dbReference>
<reference evidence="1 2" key="1">
    <citation type="journal article" date="2019" name="Microbiol. Resour. Announc.">
        <title>Draft Genome Sequence of the Most Traditional epsilon-Poly-l-Lysine Producer, Streptomyces albulus NBRC14147.</title>
        <authorList>
            <person name="Yamanaka K."/>
            <person name="Hamano Y."/>
        </authorList>
    </citation>
    <scope>NUCLEOTIDE SEQUENCE [LARGE SCALE GENOMIC DNA]</scope>
    <source>
        <strain evidence="1 2">NBRC 14147</strain>
    </source>
</reference>
<sequence>MGTTPLLQGLPPNGRERLLAFAHEVTVPEGTRLFEEGGTADQFWIIRTGSVNLDVRLAGRRPAVVDVLGPEDLLGWSWLVPPYRWRMGAEAFTLVRAHEFDATAVRALCGADPVLGLAVTRRVLDVVARRLSATRHRLVDLDGAGARRQPTAP</sequence>
<dbReference type="Pfam" id="PF00027">
    <property type="entry name" value="cNMP_binding"/>
    <property type="match status" value="1"/>
</dbReference>
<dbReference type="RefSeq" id="WP_016579279.1">
    <property type="nucleotide sequence ID" value="NZ_BHXC01000006.1"/>
</dbReference>
<dbReference type="EMBL" id="BHXC01000006">
    <property type="protein sequence ID" value="GCB88381.1"/>
    <property type="molecule type" value="Genomic_DNA"/>
</dbReference>
<dbReference type="PANTHER" id="PTHR24567">
    <property type="entry name" value="CRP FAMILY TRANSCRIPTIONAL REGULATORY PROTEIN"/>
    <property type="match status" value="1"/>
</dbReference>
<dbReference type="GO" id="GO:0005829">
    <property type="term" value="C:cytosol"/>
    <property type="evidence" value="ECO:0007669"/>
    <property type="project" value="TreeGrafter"/>
</dbReference>
<dbReference type="Proteomes" id="UP000288351">
    <property type="component" value="Unassembled WGS sequence"/>
</dbReference>
<dbReference type="eggNOG" id="COG0664">
    <property type="taxonomic scope" value="Bacteria"/>
</dbReference>
<accession>A0A059VTS3</accession>
<name>A0A059VTS3_STRNR</name>
<dbReference type="GO" id="GO:0003700">
    <property type="term" value="F:DNA-binding transcription factor activity"/>
    <property type="evidence" value="ECO:0007669"/>
    <property type="project" value="TreeGrafter"/>
</dbReference>
<dbReference type="SMART" id="SM00100">
    <property type="entry name" value="cNMP"/>
    <property type="match status" value="1"/>
</dbReference>
<dbReference type="STRING" id="68570.DC74_247"/>
<dbReference type="SUPFAM" id="SSF51206">
    <property type="entry name" value="cAMP-binding domain-like"/>
    <property type="match status" value="1"/>
</dbReference>
<gene>
    <name evidence="1" type="ORF">SALB_01051</name>
</gene>
<organism evidence="1 2">
    <name type="scientific">Streptomyces noursei</name>
    <name type="common">Streptomyces albulus</name>
    <dbReference type="NCBI Taxonomy" id="1971"/>
    <lineage>
        <taxon>Bacteria</taxon>
        <taxon>Bacillati</taxon>
        <taxon>Actinomycetota</taxon>
        <taxon>Actinomycetes</taxon>
        <taxon>Kitasatosporales</taxon>
        <taxon>Streptomycetaceae</taxon>
        <taxon>Streptomyces</taxon>
    </lineage>
</organism>
<evidence type="ECO:0000313" key="2">
    <source>
        <dbReference type="Proteomes" id="UP000288351"/>
    </source>
</evidence>
<dbReference type="AlphaFoldDB" id="A0A059VTS3"/>